<comment type="similarity">
    <text evidence="2">Belongs to the TUBGCP family.</text>
</comment>
<feature type="domain" description="Gamma tubulin complex component C-terminal" evidence="8">
    <location>
        <begin position="531"/>
        <end position="774"/>
    </location>
</feature>
<evidence type="ECO:0000256" key="6">
    <source>
        <dbReference type="SAM" id="MobiDB-lite"/>
    </source>
</evidence>
<dbReference type="GO" id="GO:0051225">
    <property type="term" value="P:spindle assembly"/>
    <property type="evidence" value="ECO:0007669"/>
    <property type="project" value="TreeGrafter"/>
</dbReference>
<evidence type="ECO:0000256" key="1">
    <source>
        <dbReference type="ARBA" id="ARBA00004245"/>
    </source>
</evidence>
<feature type="region of interest" description="Disordered" evidence="6">
    <location>
        <begin position="107"/>
        <end position="146"/>
    </location>
</feature>
<dbReference type="GO" id="GO:0000278">
    <property type="term" value="P:mitotic cell cycle"/>
    <property type="evidence" value="ECO:0007669"/>
    <property type="project" value="TreeGrafter"/>
</dbReference>
<protein>
    <recommendedName>
        <fullName evidence="8">Gamma tubulin complex component C-terminal domain-containing protein</fullName>
    </recommendedName>
</protein>
<dbReference type="InterPro" id="IPR007259">
    <property type="entry name" value="GCP"/>
</dbReference>
<dbReference type="AlphaFoldDB" id="A0A8S1H1G9"/>
<dbReference type="PANTHER" id="PTHR19302:SF14">
    <property type="entry name" value="GAMMA-TUBULIN COMPLEX COMPONENT 3"/>
    <property type="match status" value="1"/>
</dbReference>
<comment type="subcellular location">
    <subcellularLocation>
        <location evidence="1">Cytoplasm</location>
        <location evidence="1">Cytoskeleton</location>
    </subcellularLocation>
</comment>
<feature type="compositionally biased region" description="Low complexity" evidence="6">
    <location>
        <begin position="196"/>
        <end position="207"/>
    </location>
</feature>
<proteinExistence type="inferred from homology"/>
<feature type="region of interest" description="Disordered" evidence="6">
    <location>
        <begin position="168"/>
        <end position="210"/>
    </location>
</feature>
<sequence>MHSASPEVSRAIQDLLRAFDFQSLVTVSDAHAAIFSLSFPCNHEESRKHVDAFAQKLAIRDTSSTFRKSLNAAMSISPSAISTIEFIVRCRQNFFHYARRSTKTVESNLDSPLSTASQFNDARTNSSGSSSYFNRRSASRSRIHAIDKEPMPSFEYNTEAARARSNSSMLYDGRDDHHHRRRSPFRTPTQVSTPPSYAASSNLSASNRMFNPPMRNDLTPASPSVTRTISAIHSTPKIPLHARLGMPIFETEESLCKSLVAALQGIETRQIRLDGARRLSLSTTVSVSSSHLLVVESVLLVANTFLRMDSRDPTPTPEPFVNALIAAIRSLIGEYISEVDQLRALKNPSFGRILPVVEAWRFRFKILNRLFELRNAEANDLLDTLYLVYSNFSYTQRSRLLLDRVMEYTMGVFCKQLLHWLTTGEVPCPKWLIGLDINGVPVVQRVPVFMTKENVRAMLEIGKSLPYVDREVISDEELAVIDVANAQAKENLNVNLLVNQGSHSQLGQLFDSMRHVVCGVVMRTIRSRGNLRKHLKMVKSFLLLSDIRFSTSLYDSMRRASHGLQMGSSFSKQEASRALASALAATPYEKKKLGFSLDTLTTVGNTPNSSSRLQFVQPLRPRYEPDISLLKPIFEATHELYEEVFHMIWSVDLARISAQQSAIDIMPISRFIHRDLKLRGTAGPVINMMSLMFYVISTSLLRIRQLMSFQKGFSELLARVDDAHDMGGVVEAHVFYLQKLRTNLFLDVGDKINPTMQVFLQLTMEAQELLRDFALPWNAAIESQGRKDVKIESSDASSIRLLMEKINTAVTSISEELNLRNFRR</sequence>
<reference evidence="9" key="1">
    <citation type="submission" date="2020-10" db="EMBL/GenBank/DDBJ databases">
        <authorList>
            <person name="Kikuchi T."/>
        </authorList>
    </citation>
    <scope>NUCLEOTIDE SEQUENCE</scope>
    <source>
        <strain evidence="9">NKZ352</strain>
    </source>
</reference>
<evidence type="ECO:0000313" key="10">
    <source>
        <dbReference type="Proteomes" id="UP000835052"/>
    </source>
</evidence>
<comment type="caution">
    <text evidence="9">The sequence shown here is derived from an EMBL/GenBank/DDBJ whole genome shotgun (WGS) entry which is preliminary data.</text>
</comment>
<gene>
    <name evidence="9" type="ORF">CAUJ_LOCUS4457</name>
</gene>
<feature type="compositionally biased region" description="Polar residues" evidence="6">
    <location>
        <begin position="186"/>
        <end position="195"/>
    </location>
</feature>
<dbReference type="EMBL" id="CAJGYM010000008">
    <property type="protein sequence ID" value="CAD6188538.1"/>
    <property type="molecule type" value="Genomic_DNA"/>
</dbReference>
<dbReference type="GO" id="GO:0000930">
    <property type="term" value="C:gamma-tubulin complex"/>
    <property type="evidence" value="ECO:0007669"/>
    <property type="project" value="TreeGrafter"/>
</dbReference>
<keyword evidence="10" id="KW-1185">Reference proteome</keyword>
<dbReference type="GO" id="GO:0000922">
    <property type="term" value="C:spindle pole"/>
    <property type="evidence" value="ECO:0007669"/>
    <property type="project" value="InterPro"/>
</dbReference>
<accession>A0A8S1H1G9</accession>
<dbReference type="PANTHER" id="PTHR19302">
    <property type="entry name" value="GAMMA TUBULIN COMPLEX PROTEIN"/>
    <property type="match status" value="1"/>
</dbReference>
<dbReference type="Gene3D" id="1.20.120.1900">
    <property type="entry name" value="Gamma-tubulin complex, C-terminal domain"/>
    <property type="match status" value="1"/>
</dbReference>
<keyword evidence="7" id="KW-0812">Transmembrane</keyword>
<evidence type="ECO:0000256" key="2">
    <source>
        <dbReference type="ARBA" id="ARBA00010337"/>
    </source>
</evidence>
<evidence type="ECO:0000256" key="4">
    <source>
        <dbReference type="ARBA" id="ARBA00022701"/>
    </source>
</evidence>
<dbReference type="GO" id="GO:0031122">
    <property type="term" value="P:cytoplasmic microtubule organization"/>
    <property type="evidence" value="ECO:0007669"/>
    <property type="project" value="TreeGrafter"/>
</dbReference>
<dbReference type="GO" id="GO:0051011">
    <property type="term" value="F:microtubule minus-end binding"/>
    <property type="evidence" value="ECO:0007669"/>
    <property type="project" value="TreeGrafter"/>
</dbReference>
<feature type="compositionally biased region" description="Low complexity" evidence="6">
    <location>
        <begin position="126"/>
        <end position="136"/>
    </location>
</feature>
<dbReference type="OrthoDB" id="5860513at2759"/>
<keyword evidence="7" id="KW-0472">Membrane</keyword>
<dbReference type="Pfam" id="PF04130">
    <property type="entry name" value="GCP_C_terminal"/>
    <property type="match status" value="1"/>
</dbReference>
<dbReference type="GO" id="GO:0007020">
    <property type="term" value="P:microtubule nucleation"/>
    <property type="evidence" value="ECO:0007669"/>
    <property type="project" value="InterPro"/>
</dbReference>
<dbReference type="Proteomes" id="UP000835052">
    <property type="component" value="Unassembled WGS sequence"/>
</dbReference>
<dbReference type="InterPro" id="IPR040457">
    <property type="entry name" value="GCP_C"/>
</dbReference>
<feature type="compositionally biased region" description="Polar residues" evidence="6">
    <location>
        <begin position="107"/>
        <end position="125"/>
    </location>
</feature>
<keyword evidence="3" id="KW-0963">Cytoplasm</keyword>
<dbReference type="GO" id="GO:0043015">
    <property type="term" value="F:gamma-tubulin binding"/>
    <property type="evidence" value="ECO:0007669"/>
    <property type="project" value="InterPro"/>
</dbReference>
<organism evidence="9 10">
    <name type="scientific">Caenorhabditis auriculariae</name>
    <dbReference type="NCBI Taxonomy" id="2777116"/>
    <lineage>
        <taxon>Eukaryota</taxon>
        <taxon>Metazoa</taxon>
        <taxon>Ecdysozoa</taxon>
        <taxon>Nematoda</taxon>
        <taxon>Chromadorea</taxon>
        <taxon>Rhabditida</taxon>
        <taxon>Rhabditina</taxon>
        <taxon>Rhabditomorpha</taxon>
        <taxon>Rhabditoidea</taxon>
        <taxon>Rhabditidae</taxon>
        <taxon>Peloderinae</taxon>
        <taxon>Caenorhabditis</taxon>
    </lineage>
</organism>
<dbReference type="GO" id="GO:0051321">
    <property type="term" value="P:meiotic cell cycle"/>
    <property type="evidence" value="ECO:0007669"/>
    <property type="project" value="TreeGrafter"/>
</dbReference>
<keyword evidence="7" id="KW-1133">Transmembrane helix</keyword>
<evidence type="ECO:0000259" key="8">
    <source>
        <dbReference type="Pfam" id="PF04130"/>
    </source>
</evidence>
<evidence type="ECO:0000256" key="7">
    <source>
        <dbReference type="SAM" id="Phobius"/>
    </source>
</evidence>
<evidence type="ECO:0000313" key="9">
    <source>
        <dbReference type="EMBL" id="CAD6188538.1"/>
    </source>
</evidence>
<keyword evidence="5" id="KW-0206">Cytoskeleton</keyword>
<dbReference type="GO" id="GO:0005874">
    <property type="term" value="C:microtubule"/>
    <property type="evidence" value="ECO:0007669"/>
    <property type="project" value="UniProtKB-KW"/>
</dbReference>
<keyword evidence="4" id="KW-0493">Microtubule</keyword>
<name>A0A8S1H1G9_9PELO</name>
<evidence type="ECO:0000256" key="3">
    <source>
        <dbReference type="ARBA" id="ARBA00022490"/>
    </source>
</evidence>
<feature type="transmembrane region" description="Helical" evidence="7">
    <location>
        <begin position="682"/>
        <end position="701"/>
    </location>
</feature>
<evidence type="ECO:0000256" key="5">
    <source>
        <dbReference type="ARBA" id="ARBA00023212"/>
    </source>
</evidence>
<dbReference type="InterPro" id="IPR042241">
    <property type="entry name" value="GCP_C_sf"/>
</dbReference>